<dbReference type="Proteomes" id="UP000002377">
    <property type="component" value="Chromosome"/>
</dbReference>
<reference evidence="10 11" key="1">
    <citation type="submission" date="2010-05" db="EMBL/GenBank/DDBJ databases">
        <title>Complete sequence of Thermincola sp. JR.</title>
        <authorList>
            <consortium name="US DOE Joint Genome Institute"/>
            <person name="Lucas S."/>
            <person name="Copeland A."/>
            <person name="Lapidus A."/>
            <person name="Cheng J.-F."/>
            <person name="Bruce D."/>
            <person name="Goodwin L."/>
            <person name="Pitluck S."/>
            <person name="Chertkov O."/>
            <person name="Detter J.C."/>
            <person name="Han C."/>
            <person name="Tapia R."/>
            <person name="Land M."/>
            <person name="Hauser L."/>
            <person name="Kyrpides N."/>
            <person name="Mikhailova N."/>
            <person name="Hazen T.C."/>
            <person name="Woyke T."/>
        </authorList>
    </citation>
    <scope>NUCLEOTIDE SEQUENCE [LARGE SCALE GENOMIC DNA]</scope>
    <source>
        <strain evidence="10 11">JR</strain>
    </source>
</reference>
<dbReference type="OrthoDB" id="9807740at2"/>
<evidence type="ECO:0000256" key="1">
    <source>
        <dbReference type="ARBA" id="ARBA00010875"/>
    </source>
</evidence>
<feature type="binding site" evidence="9">
    <location>
        <position position="119"/>
    </location>
    <ligand>
        <name>Zn(2+)</name>
        <dbReference type="ChEBI" id="CHEBI:29105"/>
        <note>catalytic</note>
    </ligand>
</feature>
<evidence type="ECO:0000256" key="6">
    <source>
        <dbReference type="ARBA" id="ARBA00022759"/>
    </source>
</evidence>
<keyword evidence="7 9" id="KW-0378">Hydrolase</keyword>
<protein>
    <recommendedName>
        <fullName evidence="9">Endoribonuclease YbeY</fullName>
        <ecNumber evidence="9">3.1.-.-</ecNumber>
    </recommendedName>
</protein>
<dbReference type="GO" id="GO:0005737">
    <property type="term" value="C:cytoplasm"/>
    <property type="evidence" value="ECO:0007669"/>
    <property type="project" value="UniProtKB-SubCell"/>
</dbReference>
<dbReference type="Pfam" id="PF02130">
    <property type="entry name" value="YbeY"/>
    <property type="match status" value="1"/>
</dbReference>
<comment type="subcellular location">
    <subcellularLocation>
        <location evidence="9">Cytoplasm</location>
    </subcellularLocation>
</comment>
<comment type="function">
    <text evidence="9">Single strand-specific metallo-endoribonuclease involved in late-stage 70S ribosome quality control and in maturation of the 3' terminus of the 16S rRNA.</text>
</comment>
<organism evidence="10 11">
    <name type="scientific">Thermincola potens (strain JR)</name>
    <dbReference type="NCBI Taxonomy" id="635013"/>
    <lineage>
        <taxon>Bacteria</taxon>
        <taxon>Bacillati</taxon>
        <taxon>Bacillota</taxon>
        <taxon>Clostridia</taxon>
        <taxon>Eubacteriales</taxon>
        <taxon>Thermincolaceae</taxon>
        <taxon>Thermincola</taxon>
    </lineage>
</organism>
<dbReference type="KEGG" id="tjr:TherJR_2421"/>
<gene>
    <name evidence="9" type="primary">ybeY</name>
    <name evidence="10" type="ordered locus">TherJR_2421</name>
</gene>
<dbReference type="InterPro" id="IPR023091">
    <property type="entry name" value="MetalPrtase_cat_dom_sf_prd"/>
</dbReference>
<proteinExistence type="inferred from homology"/>
<evidence type="ECO:0000256" key="9">
    <source>
        <dbReference type="HAMAP-Rule" id="MF_00009"/>
    </source>
</evidence>
<feature type="binding site" evidence="9">
    <location>
        <position position="129"/>
    </location>
    <ligand>
        <name>Zn(2+)</name>
        <dbReference type="ChEBI" id="CHEBI:29105"/>
        <note>catalytic</note>
    </ligand>
</feature>
<keyword evidence="9" id="KW-0963">Cytoplasm</keyword>
<evidence type="ECO:0000256" key="8">
    <source>
        <dbReference type="ARBA" id="ARBA00022833"/>
    </source>
</evidence>
<evidence type="ECO:0000256" key="4">
    <source>
        <dbReference type="ARBA" id="ARBA00022722"/>
    </source>
</evidence>
<dbReference type="RefSeq" id="WP_013121258.1">
    <property type="nucleotide sequence ID" value="NC_014152.1"/>
</dbReference>
<dbReference type="Gene3D" id="3.40.390.30">
    <property type="entry name" value="Metalloproteases ('zincins'), catalytic domain"/>
    <property type="match status" value="1"/>
</dbReference>
<dbReference type="AlphaFoldDB" id="D5XAQ6"/>
<dbReference type="GO" id="GO:0006364">
    <property type="term" value="P:rRNA processing"/>
    <property type="evidence" value="ECO:0007669"/>
    <property type="project" value="UniProtKB-UniRule"/>
</dbReference>
<evidence type="ECO:0000313" key="11">
    <source>
        <dbReference type="Proteomes" id="UP000002377"/>
    </source>
</evidence>
<keyword evidence="3 9" id="KW-0698">rRNA processing</keyword>
<dbReference type="InterPro" id="IPR002036">
    <property type="entry name" value="YbeY"/>
</dbReference>
<evidence type="ECO:0000256" key="5">
    <source>
        <dbReference type="ARBA" id="ARBA00022723"/>
    </source>
</evidence>
<evidence type="ECO:0000256" key="2">
    <source>
        <dbReference type="ARBA" id="ARBA00022517"/>
    </source>
</evidence>
<keyword evidence="4 9" id="KW-0540">Nuclease</keyword>
<keyword evidence="6 9" id="KW-0255">Endonuclease</keyword>
<name>D5XAQ6_THEPJ</name>
<dbReference type="HAMAP" id="MF_00009">
    <property type="entry name" value="Endoribonucl_YbeY"/>
    <property type="match status" value="1"/>
</dbReference>
<dbReference type="SUPFAM" id="SSF55486">
    <property type="entry name" value="Metalloproteases ('zincins'), catalytic domain"/>
    <property type="match status" value="1"/>
</dbReference>
<dbReference type="GO" id="GO:0004521">
    <property type="term" value="F:RNA endonuclease activity"/>
    <property type="evidence" value="ECO:0007669"/>
    <property type="project" value="UniProtKB-UniRule"/>
</dbReference>
<keyword evidence="5 9" id="KW-0479">Metal-binding</keyword>
<comment type="similarity">
    <text evidence="1 9">Belongs to the endoribonuclease YbeY family.</text>
</comment>
<keyword evidence="8 9" id="KW-0862">Zinc</keyword>
<dbReference type="eggNOG" id="COG0319">
    <property type="taxonomic scope" value="Bacteria"/>
</dbReference>
<dbReference type="NCBIfam" id="TIGR00043">
    <property type="entry name" value="rRNA maturation RNase YbeY"/>
    <property type="match status" value="1"/>
</dbReference>
<dbReference type="EC" id="3.1.-.-" evidence="9"/>
<dbReference type="PANTHER" id="PTHR46986:SF1">
    <property type="entry name" value="ENDORIBONUCLEASE YBEY, CHLOROPLASTIC"/>
    <property type="match status" value="1"/>
</dbReference>
<comment type="cofactor">
    <cofactor evidence="9">
        <name>Zn(2+)</name>
        <dbReference type="ChEBI" id="CHEBI:29105"/>
    </cofactor>
    <text evidence="9">Binds 1 zinc ion.</text>
</comment>
<dbReference type="PANTHER" id="PTHR46986">
    <property type="entry name" value="ENDORIBONUCLEASE YBEY, CHLOROPLASTIC"/>
    <property type="match status" value="1"/>
</dbReference>
<dbReference type="HOGENOM" id="CLU_106710_3_0_9"/>
<sequence length="153" mass="17564">MPVYVNNLQEKVEVPPELGETIERVANAVLEQSEFPGAEVGIVLVDDDYIHQLNKQYRGVDSPTDVLSFALIEDGEEEFFEEEEDLLLGDVFISVERAQNQAEEYGHSFTREMAYLTAHGMFHLLGYDHNTEEERDIMREKEEQVLTGLNITR</sequence>
<keyword evidence="11" id="KW-1185">Reference proteome</keyword>
<evidence type="ECO:0000256" key="7">
    <source>
        <dbReference type="ARBA" id="ARBA00022801"/>
    </source>
</evidence>
<dbReference type="GO" id="GO:0004222">
    <property type="term" value="F:metalloendopeptidase activity"/>
    <property type="evidence" value="ECO:0007669"/>
    <property type="project" value="InterPro"/>
</dbReference>
<dbReference type="GO" id="GO:0008270">
    <property type="term" value="F:zinc ion binding"/>
    <property type="evidence" value="ECO:0007669"/>
    <property type="project" value="UniProtKB-UniRule"/>
</dbReference>
<evidence type="ECO:0000313" key="10">
    <source>
        <dbReference type="EMBL" id="ADG83260.1"/>
    </source>
</evidence>
<evidence type="ECO:0000256" key="3">
    <source>
        <dbReference type="ARBA" id="ARBA00022552"/>
    </source>
</evidence>
<dbReference type="EMBL" id="CP002028">
    <property type="protein sequence ID" value="ADG83260.1"/>
    <property type="molecule type" value="Genomic_DNA"/>
</dbReference>
<dbReference type="STRING" id="635013.TherJR_2421"/>
<feature type="binding site" evidence="9">
    <location>
        <position position="123"/>
    </location>
    <ligand>
        <name>Zn(2+)</name>
        <dbReference type="ChEBI" id="CHEBI:29105"/>
        <note>catalytic</note>
    </ligand>
</feature>
<accession>D5XAQ6</accession>
<keyword evidence="2 9" id="KW-0690">Ribosome biogenesis</keyword>